<keyword evidence="5" id="KW-0443">Lipid metabolism</keyword>
<dbReference type="InterPro" id="IPR013217">
    <property type="entry name" value="Methyltransf_12"/>
</dbReference>
<dbReference type="InterPro" id="IPR050723">
    <property type="entry name" value="CFA/CMAS"/>
</dbReference>
<keyword evidence="3 8" id="KW-0808">Transferase</keyword>
<dbReference type="PANTHER" id="PTHR43667:SF1">
    <property type="entry name" value="CYCLOPROPANE-FATTY-ACYL-PHOSPHOLIPID SYNTHASE"/>
    <property type="match status" value="1"/>
</dbReference>
<dbReference type="InterPro" id="IPR029063">
    <property type="entry name" value="SAM-dependent_MTases_sf"/>
</dbReference>
<gene>
    <name evidence="8" type="ORF">FOE67_16830</name>
</gene>
<evidence type="ECO:0000256" key="1">
    <source>
        <dbReference type="ARBA" id="ARBA00010815"/>
    </source>
</evidence>
<keyword evidence="9" id="KW-1185">Reference proteome</keyword>
<dbReference type="AlphaFoldDB" id="A0A7W3T5F6"/>
<organism evidence="8 9">
    <name type="scientific">Streptomyces calidiresistens</name>
    <dbReference type="NCBI Taxonomy" id="1485586"/>
    <lineage>
        <taxon>Bacteria</taxon>
        <taxon>Bacillati</taxon>
        <taxon>Actinomycetota</taxon>
        <taxon>Actinomycetes</taxon>
        <taxon>Kitasatosporales</taxon>
        <taxon>Streptomycetaceae</taxon>
        <taxon>Streptomyces</taxon>
    </lineage>
</organism>
<evidence type="ECO:0000259" key="7">
    <source>
        <dbReference type="Pfam" id="PF08242"/>
    </source>
</evidence>
<keyword evidence="4" id="KW-0949">S-adenosyl-L-methionine</keyword>
<sequence length="295" mass="33697">MAATTRRPADDPRSGSGGSEPGRARGVAGTAARVHRRLVVNRSRLGHRIGYALRHPGRILPHLRRAGRDAWLRRKYPDHVSYYSAVMASDVRRSPEAAVGSANRERWLALGKMQYDYLVGHGLKSHHRMLEIGCGNLRAGRLFIAHLDPGHYHGIDISPDILLHAHRTVAEYDLRDKLPHLSLTRDLKLEFLPSDHFDVVHAHSVFSHSPIEVIDECLAHVGRVLKPEGFFDFTFDRTEGEEHQVLREDFYYRTETLVALARRHGLHARFMDDWEKLPHKQSKIRVSRSPEPRLS</sequence>
<dbReference type="GO" id="GO:0006629">
    <property type="term" value="P:lipid metabolic process"/>
    <property type="evidence" value="ECO:0007669"/>
    <property type="project" value="UniProtKB-KW"/>
</dbReference>
<evidence type="ECO:0000256" key="4">
    <source>
        <dbReference type="ARBA" id="ARBA00022691"/>
    </source>
</evidence>
<reference evidence="9" key="1">
    <citation type="submission" date="2019-10" db="EMBL/GenBank/DDBJ databases">
        <title>Streptomyces sp. nov., a novel actinobacterium isolated from alkaline environment.</title>
        <authorList>
            <person name="Golinska P."/>
        </authorList>
    </citation>
    <scope>NUCLEOTIDE SEQUENCE [LARGE SCALE GENOMIC DNA]</scope>
    <source>
        <strain evidence="9">DSM 42108</strain>
    </source>
</reference>
<evidence type="ECO:0000256" key="3">
    <source>
        <dbReference type="ARBA" id="ARBA00022679"/>
    </source>
</evidence>
<evidence type="ECO:0000256" key="2">
    <source>
        <dbReference type="ARBA" id="ARBA00022603"/>
    </source>
</evidence>
<feature type="domain" description="Methyltransferase type 12" evidence="7">
    <location>
        <begin position="130"/>
        <end position="231"/>
    </location>
</feature>
<name>A0A7W3T5F6_9ACTN</name>
<dbReference type="CDD" id="cd02440">
    <property type="entry name" value="AdoMet_MTases"/>
    <property type="match status" value="1"/>
</dbReference>
<proteinExistence type="inferred from homology"/>
<evidence type="ECO:0000256" key="5">
    <source>
        <dbReference type="ARBA" id="ARBA00023098"/>
    </source>
</evidence>
<feature type="region of interest" description="Disordered" evidence="6">
    <location>
        <begin position="1"/>
        <end position="31"/>
    </location>
</feature>
<dbReference type="SUPFAM" id="SSF53335">
    <property type="entry name" value="S-adenosyl-L-methionine-dependent methyltransferases"/>
    <property type="match status" value="1"/>
</dbReference>
<evidence type="ECO:0000313" key="9">
    <source>
        <dbReference type="Proteomes" id="UP000530234"/>
    </source>
</evidence>
<dbReference type="GO" id="GO:0032259">
    <property type="term" value="P:methylation"/>
    <property type="evidence" value="ECO:0007669"/>
    <property type="project" value="UniProtKB-KW"/>
</dbReference>
<protein>
    <submittedName>
        <fullName evidence="8">Methyltransferase</fullName>
    </submittedName>
</protein>
<dbReference type="EMBL" id="VKHS01000435">
    <property type="protein sequence ID" value="MBB0231133.1"/>
    <property type="molecule type" value="Genomic_DNA"/>
</dbReference>
<comment type="similarity">
    <text evidence="1">Belongs to the CFA/CMAS family.</text>
</comment>
<dbReference type="Pfam" id="PF08242">
    <property type="entry name" value="Methyltransf_12"/>
    <property type="match status" value="1"/>
</dbReference>
<keyword evidence="2 8" id="KW-0489">Methyltransferase</keyword>
<dbReference type="Gene3D" id="3.40.50.150">
    <property type="entry name" value="Vaccinia Virus protein VP39"/>
    <property type="match status" value="1"/>
</dbReference>
<accession>A0A7W3T5F6</accession>
<dbReference type="Proteomes" id="UP000530234">
    <property type="component" value="Unassembled WGS sequence"/>
</dbReference>
<dbReference type="RefSeq" id="WP_182665216.1">
    <property type="nucleotide sequence ID" value="NZ_VKHS01000435.1"/>
</dbReference>
<evidence type="ECO:0000256" key="6">
    <source>
        <dbReference type="SAM" id="MobiDB-lite"/>
    </source>
</evidence>
<dbReference type="GO" id="GO:0008168">
    <property type="term" value="F:methyltransferase activity"/>
    <property type="evidence" value="ECO:0007669"/>
    <property type="project" value="UniProtKB-KW"/>
</dbReference>
<dbReference type="PANTHER" id="PTHR43667">
    <property type="entry name" value="CYCLOPROPANE-FATTY-ACYL-PHOSPHOLIPID SYNTHASE"/>
    <property type="match status" value="1"/>
</dbReference>
<comment type="caution">
    <text evidence="8">The sequence shown here is derived from an EMBL/GenBank/DDBJ whole genome shotgun (WGS) entry which is preliminary data.</text>
</comment>
<evidence type="ECO:0000313" key="8">
    <source>
        <dbReference type="EMBL" id="MBB0231133.1"/>
    </source>
</evidence>